<comment type="caution">
    <text evidence="1">The sequence shown here is derived from an EMBL/GenBank/DDBJ whole genome shotgun (WGS) entry which is preliminary data.</text>
</comment>
<dbReference type="SUPFAM" id="SSF52047">
    <property type="entry name" value="RNI-like"/>
    <property type="match status" value="1"/>
</dbReference>
<evidence type="ECO:0000313" key="2">
    <source>
        <dbReference type="Proteomes" id="UP000712600"/>
    </source>
</evidence>
<evidence type="ECO:0000313" key="1">
    <source>
        <dbReference type="EMBL" id="KAF3553837.1"/>
    </source>
</evidence>
<dbReference type="InterPro" id="IPR055294">
    <property type="entry name" value="FBL60-like"/>
</dbReference>
<dbReference type="Proteomes" id="UP000712600">
    <property type="component" value="Unassembled WGS sequence"/>
</dbReference>
<sequence length="125" mass="13644">MDSHCAGAKLLLGASLGERTGFYLSGLPPPNGGVFFPNLKTLSLVSVGFHPCEVYEYLISGCPLLEELFMRWMVVSQSIAVSSPCIKRLAVSCHFRGYWEPPASEVFRTPSLVYLDHSGYGALPC</sequence>
<organism evidence="1 2">
    <name type="scientific">Brassica cretica</name>
    <name type="common">Mustard</name>
    <dbReference type="NCBI Taxonomy" id="69181"/>
    <lineage>
        <taxon>Eukaryota</taxon>
        <taxon>Viridiplantae</taxon>
        <taxon>Streptophyta</taxon>
        <taxon>Embryophyta</taxon>
        <taxon>Tracheophyta</taxon>
        <taxon>Spermatophyta</taxon>
        <taxon>Magnoliopsida</taxon>
        <taxon>eudicotyledons</taxon>
        <taxon>Gunneridae</taxon>
        <taxon>Pentapetalae</taxon>
        <taxon>rosids</taxon>
        <taxon>malvids</taxon>
        <taxon>Brassicales</taxon>
        <taxon>Brassicaceae</taxon>
        <taxon>Brassiceae</taxon>
        <taxon>Brassica</taxon>
    </lineage>
</organism>
<dbReference type="PANTHER" id="PTHR31293:SF23">
    <property type="entry name" value="F-BOX DOMAIN-CONTAINING PROTEIN"/>
    <property type="match status" value="1"/>
</dbReference>
<name>A0A8S9QQ16_BRACR</name>
<evidence type="ECO:0008006" key="3">
    <source>
        <dbReference type="Google" id="ProtNLM"/>
    </source>
</evidence>
<gene>
    <name evidence="1" type="ORF">F2Q69_00011946</name>
</gene>
<dbReference type="PANTHER" id="PTHR31293">
    <property type="entry name" value="RNI-LIKE SUPERFAMILY PROTEIN"/>
    <property type="match status" value="1"/>
</dbReference>
<protein>
    <recommendedName>
        <fullName evidence="3">FBD domain-containing protein</fullName>
    </recommendedName>
</protein>
<dbReference type="AlphaFoldDB" id="A0A8S9QQ16"/>
<reference evidence="1" key="1">
    <citation type="submission" date="2019-12" db="EMBL/GenBank/DDBJ databases">
        <title>Genome sequencing and annotation of Brassica cretica.</title>
        <authorList>
            <person name="Studholme D.J."/>
            <person name="Sarris P."/>
        </authorList>
    </citation>
    <scope>NUCLEOTIDE SEQUENCE</scope>
    <source>
        <strain evidence="1">PFS-109/04</strain>
        <tissue evidence="1">Leaf</tissue>
    </source>
</reference>
<dbReference type="EMBL" id="QGKX02000996">
    <property type="protein sequence ID" value="KAF3553837.1"/>
    <property type="molecule type" value="Genomic_DNA"/>
</dbReference>
<accession>A0A8S9QQ16</accession>
<proteinExistence type="predicted"/>
<dbReference type="Pfam" id="PF07723">
    <property type="entry name" value="LRR_2"/>
    <property type="match status" value="1"/>
</dbReference>
<dbReference type="InterPro" id="IPR013101">
    <property type="entry name" value="LRR_PRU1-like"/>
</dbReference>